<reference evidence="1" key="1">
    <citation type="submission" date="2020-12" db="EMBL/GenBank/DDBJ databases">
        <title>Enhanced detection system for hospital associated transmission using whole genome sequencing surveillance.</title>
        <authorList>
            <person name="Harrison L.H."/>
            <person name="Van Tyne D."/>
            <person name="Marsh J.W."/>
            <person name="Griffith M.P."/>
            <person name="Snyder D.J."/>
            <person name="Cooper V.S."/>
            <person name="Mustapha M."/>
        </authorList>
    </citation>
    <scope>NUCLEOTIDE SEQUENCE</scope>
    <source>
        <strain evidence="1">PSB00042</strain>
    </source>
</reference>
<gene>
    <name evidence="1" type="ORF">JEU22_02110</name>
</gene>
<protein>
    <submittedName>
        <fullName evidence="1">Sel1 repeat family protein</fullName>
    </submittedName>
</protein>
<sequence>MSYREDMLVLAQADYERLKMPGTDPRWGTALKIGSAGNLDGAAKIVTELLADVTFTPYEDAGSLVERKNAIEHEIYSLVIGTLSNLCSHKPKLPLAVVEMLCRAADVGFPEVAYNAANGIVGNASTTNDYKRAERYFKIAIETETDPTKRAAAIVNYVPLIRDGLITGKKDLIAAIELYEKAARTGLVTAMYNAGNVCMWEVQAGNTDLIDRAAYWFAEFIKTNDSGAPLSAMDNPVFIAEAIQQAIKHLADFHINEKIKQPNLEVGIAMARRIEIHNDHDQVVKNWLLEVGLSKRLSSLSAPAARSGADHWHYLLQNIDWDVGPITKGAPNPFDTFEIKHSNGKVLMVVLDYLFDPSKRYSALDRLAISLIKPGVDHVFVVSAIGMFQETDAGIHVPVFVYTKDSRAVASLNQRMTPEEIIKNTQSGLFFLDPRAAIRNCVLPITLNMLNSGKKISDGVNFNARYAVMNNVCVPDLAENFEVNSLQPD</sequence>
<dbReference type="EMBL" id="JAEHTE010000001">
    <property type="protein sequence ID" value="MBI6882695.1"/>
    <property type="molecule type" value="Genomic_DNA"/>
</dbReference>
<dbReference type="Proteomes" id="UP000637061">
    <property type="component" value="Unassembled WGS sequence"/>
</dbReference>
<proteinExistence type="predicted"/>
<dbReference type="AlphaFoldDB" id="A0A8I1EBF3"/>
<dbReference type="InterPro" id="IPR011990">
    <property type="entry name" value="TPR-like_helical_dom_sf"/>
</dbReference>
<accession>A0A8I1EBF3</accession>
<name>A0A8I1EBF3_PSEPU</name>
<evidence type="ECO:0000313" key="1">
    <source>
        <dbReference type="EMBL" id="MBI6882695.1"/>
    </source>
</evidence>
<organism evidence="1 2">
    <name type="scientific">Pseudomonas putida</name>
    <name type="common">Arthrobacter siderocapsulatus</name>
    <dbReference type="NCBI Taxonomy" id="303"/>
    <lineage>
        <taxon>Bacteria</taxon>
        <taxon>Pseudomonadati</taxon>
        <taxon>Pseudomonadota</taxon>
        <taxon>Gammaproteobacteria</taxon>
        <taxon>Pseudomonadales</taxon>
        <taxon>Pseudomonadaceae</taxon>
        <taxon>Pseudomonas</taxon>
    </lineage>
</organism>
<comment type="caution">
    <text evidence="1">The sequence shown here is derived from an EMBL/GenBank/DDBJ whole genome shotgun (WGS) entry which is preliminary data.</text>
</comment>
<dbReference type="SUPFAM" id="SSF81901">
    <property type="entry name" value="HCP-like"/>
    <property type="match status" value="1"/>
</dbReference>
<dbReference type="RefSeq" id="WP_198746303.1">
    <property type="nucleotide sequence ID" value="NZ_JAEHTE010000001.1"/>
</dbReference>
<evidence type="ECO:0000313" key="2">
    <source>
        <dbReference type="Proteomes" id="UP000637061"/>
    </source>
</evidence>
<dbReference type="Gene3D" id="1.25.40.10">
    <property type="entry name" value="Tetratricopeptide repeat domain"/>
    <property type="match status" value="1"/>
</dbReference>